<accession>A0A8J3X317</accession>
<protein>
    <submittedName>
        <fullName evidence="1">Uncharacterized protein</fullName>
    </submittedName>
</protein>
<dbReference type="RefSeq" id="WP_168113910.1">
    <property type="nucleotide sequence ID" value="NZ_BOON01000052.1"/>
</dbReference>
<comment type="caution">
    <text evidence="1">The sequence shown here is derived from an EMBL/GenBank/DDBJ whole genome shotgun (WGS) entry which is preliminary data.</text>
</comment>
<evidence type="ECO:0000313" key="1">
    <source>
        <dbReference type="EMBL" id="GII25491.1"/>
    </source>
</evidence>
<dbReference type="EMBL" id="BOON01000052">
    <property type="protein sequence ID" value="GII25491.1"/>
    <property type="molecule type" value="Genomic_DNA"/>
</dbReference>
<sequence>MHDSVYEMAGDDPRLAKLLRASLTKLAAGPDGRLKELADGVLGGHVDLRQAAMSDAYSDELGAAFGRFWSHYEQLDQRERDELVGQTEQQLDNLLDEPRPS</sequence>
<proteinExistence type="predicted"/>
<keyword evidence="2" id="KW-1185">Reference proteome</keyword>
<reference evidence="1" key="1">
    <citation type="submission" date="2021-01" db="EMBL/GenBank/DDBJ databases">
        <title>Whole genome shotgun sequence of Planosporangium mesophilum NBRC 109066.</title>
        <authorList>
            <person name="Komaki H."/>
            <person name="Tamura T."/>
        </authorList>
    </citation>
    <scope>NUCLEOTIDE SEQUENCE</scope>
    <source>
        <strain evidence="1">NBRC 109066</strain>
    </source>
</reference>
<dbReference type="Proteomes" id="UP000599074">
    <property type="component" value="Unassembled WGS sequence"/>
</dbReference>
<gene>
    <name evidence="1" type="ORF">Pme01_50880</name>
</gene>
<dbReference type="AlphaFoldDB" id="A0A8J3X317"/>
<organism evidence="1 2">
    <name type="scientific">Planosporangium mesophilum</name>
    <dbReference type="NCBI Taxonomy" id="689768"/>
    <lineage>
        <taxon>Bacteria</taxon>
        <taxon>Bacillati</taxon>
        <taxon>Actinomycetota</taxon>
        <taxon>Actinomycetes</taxon>
        <taxon>Micromonosporales</taxon>
        <taxon>Micromonosporaceae</taxon>
        <taxon>Planosporangium</taxon>
    </lineage>
</organism>
<evidence type="ECO:0000313" key="2">
    <source>
        <dbReference type="Proteomes" id="UP000599074"/>
    </source>
</evidence>
<name>A0A8J3X317_9ACTN</name>